<keyword evidence="6 10" id="KW-0274">FAD</keyword>
<organism evidence="13 14">
    <name type="scientific">Listeria fleischmannii</name>
    <dbReference type="NCBI Taxonomy" id="1069827"/>
    <lineage>
        <taxon>Bacteria</taxon>
        <taxon>Bacillati</taxon>
        <taxon>Bacillota</taxon>
        <taxon>Bacilli</taxon>
        <taxon>Bacillales</taxon>
        <taxon>Listeriaceae</taxon>
        <taxon>Listeria</taxon>
    </lineage>
</organism>
<dbReference type="PANTHER" id="PTHR30040">
    <property type="entry name" value="THIAMINE BIOSYNTHESIS LIPOPROTEIN APBE"/>
    <property type="match status" value="1"/>
</dbReference>
<feature type="binding site" evidence="11">
    <location>
        <position position="177"/>
    </location>
    <ligand>
        <name>Mg(2+)</name>
        <dbReference type="ChEBI" id="CHEBI:18420"/>
    </ligand>
</feature>
<proteinExistence type="inferred from homology"/>
<gene>
    <name evidence="13" type="ORF">HB844_03560</name>
</gene>
<evidence type="ECO:0000256" key="3">
    <source>
        <dbReference type="ARBA" id="ARBA00022630"/>
    </source>
</evidence>
<feature type="signal peptide" evidence="12">
    <location>
        <begin position="1"/>
        <end position="22"/>
    </location>
</feature>
<comment type="catalytic activity">
    <reaction evidence="9 10 12">
        <text>L-threonyl-[protein] + FAD = FMN-L-threonyl-[protein] + AMP + H(+)</text>
        <dbReference type="Rhea" id="RHEA:36847"/>
        <dbReference type="Rhea" id="RHEA-COMP:11060"/>
        <dbReference type="Rhea" id="RHEA-COMP:11061"/>
        <dbReference type="ChEBI" id="CHEBI:15378"/>
        <dbReference type="ChEBI" id="CHEBI:30013"/>
        <dbReference type="ChEBI" id="CHEBI:57692"/>
        <dbReference type="ChEBI" id="CHEBI:74257"/>
        <dbReference type="ChEBI" id="CHEBI:456215"/>
        <dbReference type="EC" id="2.7.1.180"/>
    </reaction>
</comment>
<comment type="caution">
    <text evidence="13">The sequence shown here is derived from an EMBL/GenBank/DDBJ whole genome shotgun (WGS) entry which is preliminary data.</text>
</comment>
<keyword evidence="3 10" id="KW-0285">Flavoprotein</keyword>
<evidence type="ECO:0000313" key="13">
    <source>
        <dbReference type="EMBL" id="MBC1397943.1"/>
    </source>
</evidence>
<keyword evidence="7 10" id="KW-0460">Magnesium</keyword>
<dbReference type="InterPro" id="IPR024932">
    <property type="entry name" value="ApbE"/>
</dbReference>
<dbReference type="PIRSF" id="PIRSF006268">
    <property type="entry name" value="ApbE"/>
    <property type="match status" value="1"/>
</dbReference>
<dbReference type="EC" id="2.7.1.180" evidence="1 10"/>
<comment type="subcellular location">
    <subcellularLocation>
        <location evidence="12">Cell inner membrane</location>
        <topology evidence="12">Lipid-anchor</topology>
        <orientation evidence="12">Periplasmic side</orientation>
    </subcellularLocation>
</comment>
<dbReference type="PROSITE" id="PS51257">
    <property type="entry name" value="PROKAR_LIPOPROTEIN"/>
    <property type="match status" value="1"/>
</dbReference>
<evidence type="ECO:0000256" key="7">
    <source>
        <dbReference type="ARBA" id="ARBA00022842"/>
    </source>
</evidence>
<evidence type="ECO:0000256" key="9">
    <source>
        <dbReference type="ARBA" id="ARBA00048540"/>
    </source>
</evidence>
<sequence>MKKTVFFIGLIFILLLSACSNKEGQVELLDQPYSKTEFLMGTVVTLKVYDKGKERAIDKSFDRIKTLAAEITTSDAGKSEIDKVNQNAGIKSVEVTPDMFYLVKEGIRYSKASLGDFDITVGPLTDLWHIGFPDAKKPTEAEIKQVLPLIDYKKVEMDEVNQTIYLPEKGMALDLGGIAKGYIADEVNKVMKKQGVTSAIIDLGGNIFVRGDNPKGGDWTIGIQNPFEARGKSIGKLPGSDVSVVTSGIYERYLELDGVKYHHILSPFTGYPFNNELAGVSIVSKKSIDGDGLSTAVFIKGVKGGMDYVDTFPDVEAIFVTKDKKVYVTDGLKDQFKLTDKSFKMAELDEKGAE</sequence>
<name>A0A841YCE7_9LIST</name>
<dbReference type="Proteomes" id="UP000571128">
    <property type="component" value="Unassembled WGS sequence"/>
</dbReference>
<evidence type="ECO:0000256" key="11">
    <source>
        <dbReference type="PIRSR" id="PIRSR006268-2"/>
    </source>
</evidence>
<keyword evidence="12" id="KW-0732">Signal</keyword>
<evidence type="ECO:0000256" key="10">
    <source>
        <dbReference type="PIRNR" id="PIRNR006268"/>
    </source>
</evidence>
<keyword evidence="12" id="KW-0997">Cell inner membrane</keyword>
<dbReference type="GO" id="GO:0046872">
    <property type="term" value="F:metal ion binding"/>
    <property type="evidence" value="ECO:0007669"/>
    <property type="project" value="UniProtKB-UniRule"/>
</dbReference>
<evidence type="ECO:0000256" key="4">
    <source>
        <dbReference type="ARBA" id="ARBA00022679"/>
    </source>
</evidence>
<keyword evidence="12" id="KW-1003">Cell membrane</keyword>
<dbReference type="AlphaFoldDB" id="A0A841YCE7"/>
<evidence type="ECO:0000256" key="6">
    <source>
        <dbReference type="ARBA" id="ARBA00022827"/>
    </source>
</evidence>
<keyword evidence="4 10" id="KW-0808">Transferase</keyword>
<comment type="similarity">
    <text evidence="10 12">Belongs to the ApbE family.</text>
</comment>
<accession>A0A841YCE7</accession>
<evidence type="ECO:0000256" key="2">
    <source>
        <dbReference type="ARBA" id="ARBA00016337"/>
    </source>
</evidence>
<keyword evidence="5 10" id="KW-0479">Metal-binding</keyword>
<dbReference type="SUPFAM" id="SSF143631">
    <property type="entry name" value="ApbE-like"/>
    <property type="match status" value="1"/>
</dbReference>
<dbReference type="InterPro" id="IPR003374">
    <property type="entry name" value="ApbE-like_sf"/>
</dbReference>
<evidence type="ECO:0000256" key="1">
    <source>
        <dbReference type="ARBA" id="ARBA00011955"/>
    </source>
</evidence>
<dbReference type="Pfam" id="PF02424">
    <property type="entry name" value="ApbE"/>
    <property type="match status" value="1"/>
</dbReference>
<comment type="function">
    <text evidence="12">Flavin transferase that catalyzes the transfer of the FMN moiety of FAD and its covalent binding to the hydroxyl group of a threonine residue in a target flavoprotein.</text>
</comment>
<dbReference type="GO" id="GO:0016740">
    <property type="term" value="F:transferase activity"/>
    <property type="evidence" value="ECO:0007669"/>
    <property type="project" value="UniProtKB-UniRule"/>
</dbReference>
<evidence type="ECO:0000256" key="8">
    <source>
        <dbReference type="ARBA" id="ARBA00031306"/>
    </source>
</evidence>
<keyword evidence="12" id="KW-0472">Membrane</keyword>
<keyword evidence="12" id="KW-0449">Lipoprotein</keyword>
<dbReference type="PANTHER" id="PTHR30040:SF2">
    <property type="entry name" value="FAD:PROTEIN FMN TRANSFERASE"/>
    <property type="match status" value="1"/>
</dbReference>
<dbReference type="RefSeq" id="WP_115095570.1">
    <property type="nucleotide sequence ID" value="NZ_JAARPY010000003.1"/>
</dbReference>
<protein>
    <recommendedName>
        <fullName evidence="2 10">FAD:protein FMN transferase</fullName>
        <ecNumber evidence="1 10">2.7.1.180</ecNumber>
    </recommendedName>
    <alternativeName>
        <fullName evidence="8 10">Flavin transferase</fullName>
    </alternativeName>
</protein>
<dbReference type="EMBL" id="JAARPY010000003">
    <property type="protein sequence ID" value="MBC1397943.1"/>
    <property type="molecule type" value="Genomic_DNA"/>
</dbReference>
<evidence type="ECO:0000256" key="5">
    <source>
        <dbReference type="ARBA" id="ARBA00022723"/>
    </source>
</evidence>
<feature type="binding site" evidence="11">
    <location>
        <position position="291"/>
    </location>
    <ligand>
        <name>Mg(2+)</name>
        <dbReference type="ChEBI" id="CHEBI:18420"/>
    </ligand>
</feature>
<feature type="chain" id="PRO_5039750376" description="FAD:protein FMN transferase" evidence="12">
    <location>
        <begin position="23"/>
        <end position="354"/>
    </location>
</feature>
<feature type="binding site" evidence="11">
    <location>
        <position position="295"/>
    </location>
    <ligand>
        <name>Mg(2+)</name>
        <dbReference type="ChEBI" id="CHEBI:18420"/>
    </ligand>
</feature>
<comment type="cofactor">
    <cofactor evidence="11">
        <name>Mg(2+)</name>
        <dbReference type="ChEBI" id="CHEBI:18420"/>
    </cofactor>
    <cofactor evidence="11">
        <name>Mn(2+)</name>
        <dbReference type="ChEBI" id="CHEBI:29035"/>
    </cofactor>
    <text evidence="11">Magnesium. Can also use manganese.</text>
</comment>
<evidence type="ECO:0000313" key="14">
    <source>
        <dbReference type="Proteomes" id="UP000571128"/>
    </source>
</evidence>
<dbReference type="GO" id="GO:0005886">
    <property type="term" value="C:plasma membrane"/>
    <property type="evidence" value="ECO:0007669"/>
    <property type="project" value="UniProtKB-SubCell"/>
</dbReference>
<dbReference type="Gene3D" id="3.10.520.10">
    <property type="entry name" value="ApbE-like domains"/>
    <property type="match status" value="1"/>
</dbReference>
<evidence type="ECO:0000256" key="12">
    <source>
        <dbReference type="RuleBase" id="RU363002"/>
    </source>
</evidence>
<reference evidence="13 14" key="1">
    <citation type="submission" date="2020-03" db="EMBL/GenBank/DDBJ databases">
        <title>Soil Listeria distribution.</title>
        <authorList>
            <person name="Liao J."/>
            <person name="Wiedmann M."/>
        </authorList>
    </citation>
    <scope>NUCLEOTIDE SEQUENCE [LARGE SCALE GENOMIC DNA]</scope>
    <source>
        <strain evidence="13 14">FSL L7-1645</strain>
    </source>
</reference>